<dbReference type="GO" id="GO:0008757">
    <property type="term" value="F:S-adenosylmethionine-dependent methyltransferase activity"/>
    <property type="evidence" value="ECO:0007669"/>
    <property type="project" value="InterPro"/>
</dbReference>
<dbReference type="Proteomes" id="UP000037425">
    <property type="component" value="Unassembled WGS sequence"/>
</dbReference>
<dbReference type="InterPro" id="IPR001845">
    <property type="entry name" value="HTH_ArsR_DNA-bd_dom"/>
</dbReference>
<reference evidence="3" key="1">
    <citation type="submission" date="2015-07" db="EMBL/GenBank/DDBJ databases">
        <title>Whole genome sequence of an Ensifer adhaerens strain isolated from a cave pool in the Wind Cave National Park.</title>
        <authorList>
            <person name="Eng W.W.H."/>
            <person name="Gan H.M."/>
            <person name="Barton H.A."/>
            <person name="Savka M.A."/>
        </authorList>
    </citation>
    <scope>NUCLEOTIDE SEQUENCE [LARGE SCALE GENOMIC DNA]</scope>
    <source>
        <strain evidence="3">SD006</strain>
    </source>
</reference>
<dbReference type="SUPFAM" id="SSF53335">
    <property type="entry name" value="S-adenosyl-L-methionine-dependent methyltransferases"/>
    <property type="match status" value="1"/>
</dbReference>
<dbReference type="Pfam" id="PF08241">
    <property type="entry name" value="Methyltransf_11"/>
    <property type="match status" value="1"/>
</dbReference>
<dbReference type="OrthoDB" id="9789575at2"/>
<evidence type="ECO:0000259" key="1">
    <source>
        <dbReference type="PROSITE" id="PS50987"/>
    </source>
</evidence>
<dbReference type="Gene3D" id="1.10.10.10">
    <property type="entry name" value="Winged helix-like DNA-binding domain superfamily/Winged helix DNA-binding domain"/>
    <property type="match status" value="1"/>
</dbReference>
<dbReference type="InterPro" id="IPR011991">
    <property type="entry name" value="ArsR-like_HTH"/>
</dbReference>
<evidence type="ECO:0000313" key="2">
    <source>
        <dbReference type="EMBL" id="KOF15658.1"/>
    </source>
</evidence>
<sequence>MAEQRELNLDALVDVLKAAGEPTRMRLLALLAAGDLTVTDLTEILGQSQPRISRHLKLLAEVELVDRYQEGAWAYFRLRQEGARVALVRAMLASATTDDAVLSRDASRLVTLKKARAEKAQAYFSRNAAGWDELRRLHVSERDVETALRDMVGDEPVESLLDLGTGTGRILQLFEGLYRRGIGIDASRDMLAVARSNLERAGITKASIRHGDIFNLPLDGQVFDLVTIHQVLHFLEQPEAAIAEAARMLTPGGRLVIIDFAPHGLEHLRDEHAHARLGFSHQAMTDWLAKAGLALEKTTDLSPEGTDEGKLTVTIWLARDQRAVEESEAPHQRMQAGGN</sequence>
<dbReference type="PATRIC" id="fig|106592.7.peg.2239"/>
<gene>
    <name evidence="2" type="ORF">AC244_21915</name>
</gene>
<dbReference type="AlphaFoldDB" id="A0A0L8BM58"/>
<dbReference type="CDD" id="cd02440">
    <property type="entry name" value="AdoMet_MTases"/>
    <property type="match status" value="1"/>
</dbReference>
<proteinExistence type="predicted"/>
<dbReference type="CDD" id="cd00090">
    <property type="entry name" value="HTH_ARSR"/>
    <property type="match status" value="1"/>
</dbReference>
<dbReference type="Gene3D" id="3.40.50.150">
    <property type="entry name" value="Vaccinia Virus protein VP39"/>
    <property type="match status" value="1"/>
</dbReference>
<accession>A0A0L8BM58</accession>
<dbReference type="InterPro" id="IPR050508">
    <property type="entry name" value="Methyltransf_Superfamily"/>
</dbReference>
<dbReference type="SUPFAM" id="SSF46785">
    <property type="entry name" value="Winged helix' DNA-binding domain"/>
    <property type="match status" value="1"/>
</dbReference>
<dbReference type="InterPro" id="IPR013216">
    <property type="entry name" value="Methyltransf_11"/>
</dbReference>
<dbReference type="EMBL" id="LGAP01000017">
    <property type="protein sequence ID" value="KOF15658.1"/>
    <property type="molecule type" value="Genomic_DNA"/>
</dbReference>
<organism evidence="2 3">
    <name type="scientific">Ensifer adhaerens</name>
    <name type="common">Sinorhizobium morelense</name>
    <dbReference type="NCBI Taxonomy" id="106592"/>
    <lineage>
        <taxon>Bacteria</taxon>
        <taxon>Pseudomonadati</taxon>
        <taxon>Pseudomonadota</taxon>
        <taxon>Alphaproteobacteria</taxon>
        <taxon>Hyphomicrobiales</taxon>
        <taxon>Rhizobiaceae</taxon>
        <taxon>Sinorhizobium/Ensifer group</taxon>
        <taxon>Ensifer</taxon>
    </lineage>
</organism>
<dbReference type="PRINTS" id="PR00778">
    <property type="entry name" value="HTHARSR"/>
</dbReference>
<dbReference type="PROSITE" id="PS50987">
    <property type="entry name" value="HTH_ARSR_2"/>
    <property type="match status" value="1"/>
</dbReference>
<dbReference type="PANTHER" id="PTHR42912:SF93">
    <property type="entry name" value="N6-ADENOSINE-METHYLTRANSFERASE TMT1A"/>
    <property type="match status" value="1"/>
</dbReference>
<dbReference type="NCBIfam" id="NF033788">
    <property type="entry name" value="HTH_metalloreg"/>
    <property type="match status" value="1"/>
</dbReference>
<protein>
    <submittedName>
        <fullName evidence="2">ArsR family transcriptional regulator</fullName>
    </submittedName>
</protein>
<feature type="domain" description="HTH arsR-type" evidence="1">
    <location>
        <begin position="4"/>
        <end position="98"/>
    </location>
</feature>
<dbReference type="InterPro" id="IPR036388">
    <property type="entry name" value="WH-like_DNA-bd_sf"/>
</dbReference>
<dbReference type="RefSeq" id="WP_053250932.1">
    <property type="nucleotide sequence ID" value="NZ_LGAP01000017.1"/>
</dbReference>
<dbReference type="PANTHER" id="PTHR42912">
    <property type="entry name" value="METHYLTRANSFERASE"/>
    <property type="match status" value="1"/>
</dbReference>
<evidence type="ECO:0000313" key="3">
    <source>
        <dbReference type="Proteomes" id="UP000037425"/>
    </source>
</evidence>
<dbReference type="InterPro" id="IPR029063">
    <property type="entry name" value="SAM-dependent_MTases_sf"/>
</dbReference>
<dbReference type="InterPro" id="IPR036390">
    <property type="entry name" value="WH_DNA-bd_sf"/>
</dbReference>
<name>A0A0L8BM58_ENSAD</name>
<dbReference type="SMART" id="SM00418">
    <property type="entry name" value="HTH_ARSR"/>
    <property type="match status" value="1"/>
</dbReference>
<dbReference type="GO" id="GO:0003700">
    <property type="term" value="F:DNA-binding transcription factor activity"/>
    <property type="evidence" value="ECO:0007669"/>
    <property type="project" value="InterPro"/>
</dbReference>
<comment type="caution">
    <text evidence="2">The sequence shown here is derived from an EMBL/GenBank/DDBJ whole genome shotgun (WGS) entry which is preliminary data.</text>
</comment>
<dbReference type="Pfam" id="PF01022">
    <property type="entry name" value="HTH_5"/>
    <property type="match status" value="1"/>
</dbReference>